<evidence type="ECO:0000313" key="3">
    <source>
        <dbReference type="EMBL" id="CDM34025.1"/>
    </source>
</evidence>
<name>W6QC44_PENRF</name>
<dbReference type="GO" id="GO:0005634">
    <property type="term" value="C:nucleus"/>
    <property type="evidence" value="ECO:0007669"/>
    <property type="project" value="TreeGrafter"/>
</dbReference>
<feature type="compositionally biased region" description="Polar residues" evidence="1">
    <location>
        <begin position="472"/>
        <end position="483"/>
    </location>
</feature>
<dbReference type="PANTHER" id="PTHR21357:SF4">
    <property type="entry name" value="FAM172 FAMILY PROTEIN HOMOLOG CG10038"/>
    <property type="match status" value="1"/>
</dbReference>
<evidence type="ECO:0000259" key="2">
    <source>
        <dbReference type="Pfam" id="PF22749"/>
    </source>
</evidence>
<accession>W6QC44</accession>
<proteinExistence type="predicted"/>
<evidence type="ECO:0000313" key="4">
    <source>
        <dbReference type="Proteomes" id="UP000030686"/>
    </source>
</evidence>
<feature type="domain" description="Arb2" evidence="2">
    <location>
        <begin position="15"/>
        <end position="298"/>
    </location>
</feature>
<dbReference type="STRING" id="1365484.W6QC44"/>
<sequence>MNSIPEDLLPDDIVFPEDLLELGFVITKDDKIRYIDAPGQGPRYKINRSDRINQVHIEALHKAIHISIIDRLLGMGMHFMKVPEGSKQQLPIMVSGNVTAAPRIVVFFGEIVEDLGVFSYRDACDDGISFGSILGFAKGLLGENSLDSPNALILANAGQTVWYNGNGGSAMTTDSLHGQHRASAVHRERSLGARNIIRGNISIDDHVRNIFEQVLMRSNFRVDARIDVIGLSEGGHAAMAYLKNRWSFWMPHISSLSLINPETIVSTDANKASDPKENDLFGWFMKYRCRGWTICDQPIGTRLRGLTLPHGCNTYSSGEGTKSSGMITRGVGHILTWMNIMHYSPAAIERFDVVKGQYNPNFAAELGAMTYGDQAQLPSGKIEVHSLDVMKQIKDFLAGVNFTEEMTTFFNDKPYFSDDSDNESDNDSQRSVVYADKDNGAPNTPPDTPDAPGGSGVSGTLDMPVDMLPDASSGTSPGTSSDASGVRDVPSTIPGGPDVLSDFLADALSVPESPTYYDDVIVGKTGPFDLSDLQAIREEDEGQE</sequence>
<dbReference type="GO" id="GO:0031048">
    <property type="term" value="P:regulatory ncRNA-mediated heterochromatin formation"/>
    <property type="evidence" value="ECO:0007669"/>
    <property type="project" value="TreeGrafter"/>
</dbReference>
<dbReference type="InterPro" id="IPR053858">
    <property type="entry name" value="Arb2_dom"/>
</dbReference>
<dbReference type="GO" id="GO:0035197">
    <property type="term" value="F:siRNA binding"/>
    <property type="evidence" value="ECO:0007669"/>
    <property type="project" value="TreeGrafter"/>
</dbReference>
<gene>
    <name evidence="3" type="ORF">PROQFM164_S03g000749</name>
</gene>
<dbReference type="Proteomes" id="UP000030686">
    <property type="component" value="Unassembled WGS sequence"/>
</dbReference>
<dbReference type="PANTHER" id="PTHR21357">
    <property type="entry name" value="FAM172 FAMILY PROTEIN HOMOLOG CG10038"/>
    <property type="match status" value="1"/>
</dbReference>
<reference evidence="3" key="1">
    <citation type="journal article" date="2014" name="Nat. Commun.">
        <title>Multiple recent horizontal transfers of a large genomic region in cheese making fungi.</title>
        <authorList>
            <person name="Cheeseman K."/>
            <person name="Ropars J."/>
            <person name="Renault P."/>
            <person name="Dupont J."/>
            <person name="Gouzy J."/>
            <person name="Branca A."/>
            <person name="Abraham A.L."/>
            <person name="Ceppi M."/>
            <person name="Conseiller E."/>
            <person name="Debuchy R."/>
            <person name="Malagnac F."/>
            <person name="Goarin A."/>
            <person name="Silar P."/>
            <person name="Lacoste S."/>
            <person name="Sallet E."/>
            <person name="Bensimon A."/>
            <person name="Giraud T."/>
            <person name="Brygoo Y."/>
        </authorList>
    </citation>
    <scope>NUCLEOTIDE SEQUENCE [LARGE SCALE GENOMIC DNA]</scope>
    <source>
        <strain evidence="3">FM164</strain>
    </source>
</reference>
<dbReference type="AlphaFoldDB" id="W6QC44"/>
<evidence type="ECO:0000256" key="1">
    <source>
        <dbReference type="SAM" id="MobiDB-lite"/>
    </source>
</evidence>
<dbReference type="Pfam" id="PF22749">
    <property type="entry name" value="Arb2"/>
    <property type="match status" value="1"/>
</dbReference>
<keyword evidence="4" id="KW-1185">Reference proteome</keyword>
<organism evidence="3 4">
    <name type="scientific">Penicillium roqueforti (strain FM164)</name>
    <dbReference type="NCBI Taxonomy" id="1365484"/>
    <lineage>
        <taxon>Eukaryota</taxon>
        <taxon>Fungi</taxon>
        <taxon>Dikarya</taxon>
        <taxon>Ascomycota</taxon>
        <taxon>Pezizomycotina</taxon>
        <taxon>Eurotiomycetes</taxon>
        <taxon>Eurotiomycetidae</taxon>
        <taxon>Eurotiales</taxon>
        <taxon>Aspergillaceae</taxon>
        <taxon>Penicillium</taxon>
    </lineage>
</organism>
<protein>
    <submittedName>
        <fullName evidence="3">Arb2 domain</fullName>
    </submittedName>
</protein>
<dbReference type="OMA" id="MNIMHYS"/>
<feature type="region of interest" description="Disordered" evidence="1">
    <location>
        <begin position="435"/>
        <end position="499"/>
    </location>
</feature>
<dbReference type="InterPro" id="IPR048263">
    <property type="entry name" value="Arb2"/>
</dbReference>
<dbReference type="OrthoDB" id="421951at2759"/>
<dbReference type="EMBL" id="HG792017">
    <property type="protein sequence ID" value="CDM34025.1"/>
    <property type="molecule type" value="Genomic_DNA"/>
</dbReference>